<keyword evidence="5 12" id="KW-0812">Transmembrane</keyword>
<keyword evidence="10" id="KW-0739">Sodium transport</keyword>
<comment type="similarity">
    <text evidence="2 11">Belongs to the sodium:solute symporter (SSF) (TC 2.A.21) family.</text>
</comment>
<keyword evidence="6 12" id="KW-1133">Transmembrane helix</keyword>
<evidence type="ECO:0000256" key="6">
    <source>
        <dbReference type="ARBA" id="ARBA00022989"/>
    </source>
</evidence>
<evidence type="ECO:0000256" key="10">
    <source>
        <dbReference type="ARBA" id="ARBA00023201"/>
    </source>
</evidence>
<dbReference type="InterPro" id="IPR001734">
    <property type="entry name" value="Na/solute_symporter"/>
</dbReference>
<evidence type="ECO:0000313" key="14">
    <source>
        <dbReference type="Proteomes" id="UP000005408"/>
    </source>
</evidence>
<evidence type="ECO:0008006" key="15">
    <source>
        <dbReference type="Google" id="ProtNLM"/>
    </source>
</evidence>
<feature type="transmembrane region" description="Helical" evidence="12">
    <location>
        <begin position="447"/>
        <end position="465"/>
    </location>
</feature>
<reference evidence="13" key="1">
    <citation type="submission" date="2022-08" db="UniProtKB">
        <authorList>
            <consortium name="EnsemblMetazoa"/>
        </authorList>
    </citation>
    <scope>IDENTIFICATION</scope>
    <source>
        <strain evidence="13">05x7-T-G4-1.051#20</strain>
    </source>
</reference>
<evidence type="ECO:0000256" key="12">
    <source>
        <dbReference type="SAM" id="Phobius"/>
    </source>
</evidence>
<feature type="transmembrane region" description="Helical" evidence="12">
    <location>
        <begin position="309"/>
        <end position="334"/>
    </location>
</feature>
<keyword evidence="14" id="KW-1185">Reference proteome</keyword>
<evidence type="ECO:0000256" key="8">
    <source>
        <dbReference type="ARBA" id="ARBA00023065"/>
    </source>
</evidence>
<proteinExistence type="inferred from homology"/>
<dbReference type="PANTHER" id="PTHR42985:SF40">
    <property type="entry name" value="LD47995P-RELATED"/>
    <property type="match status" value="1"/>
</dbReference>
<evidence type="ECO:0000256" key="5">
    <source>
        <dbReference type="ARBA" id="ARBA00022692"/>
    </source>
</evidence>
<feature type="transmembrane region" description="Helical" evidence="12">
    <location>
        <begin position="541"/>
        <end position="563"/>
    </location>
</feature>
<dbReference type="EnsemblMetazoa" id="G32036.1">
    <property type="protein sequence ID" value="G32036.1:cds"/>
    <property type="gene ID" value="G32036"/>
</dbReference>
<dbReference type="Gene3D" id="1.20.1730.10">
    <property type="entry name" value="Sodium/glucose cotransporter"/>
    <property type="match status" value="1"/>
</dbReference>
<accession>A0A8W8MA30</accession>
<feature type="transmembrane region" description="Helical" evidence="12">
    <location>
        <begin position="41"/>
        <end position="62"/>
    </location>
</feature>
<feature type="transmembrane region" description="Helical" evidence="12">
    <location>
        <begin position="186"/>
        <end position="209"/>
    </location>
</feature>
<dbReference type="PROSITE" id="PS50283">
    <property type="entry name" value="NA_SOLUT_SYMP_3"/>
    <property type="match status" value="1"/>
</dbReference>
<feature type="transmembrane region" description="Helical" evidence="12">
    <location>
        <begin position="412"/>
        <end position="435"/>
    </location>
</feature>
<keyword evidence="7" id="KW-0915">Sodium</keyword>
<comment type="subcellular location">
    <subcellularLocation>
        <location evidence="1">Cell membrane</location>
        <topology evidence="1">Multi-pass membrane protein</topology>
    </subcellularLocation>
</comment>
<dbReference type="PANTHER" id="PTHR42985">
    <property type="entry name" value="SODIUM-COUPLED MONOCARBOXYLATE TRANSPORTER"/>
    <property type="match status" value="1"/>
</dbReference>
<evidence type="ECO:0000256" key="11">
    <source>
        <dbReference type="RuleBase" id="RU362091"/>
    </source>
</evidence>
<dbReference type="InterPro" id="IPR051163">
    <property type="entry name" value="Sodium:Solute_Symporter_SSF"/>
</dbReference>
<keyword evidence="9 12" id="KW-0472">Membrane</keyword>
<feature type="transmembrane region" description="Helical" evidence="12">
    <location>
        <begin position="368"/>
        <end position="391"/>
    </location>
</feature>
<feature type="transmembrane region" description="Helical" evidence="12">
    <location>
        <begin position="83"/>
        <end position="103"/>
    </location>
</feature>
<keyword evidence="8" id="KW-0406">Ion transport</keyword>
<evidence type="ECO:0000256" key="3">
    <source>
        <dbReference type="ARBA" id="ARBA00022448"/>
    </source>
</evidence>
<evidence type="ECO:0000256" key="9">
    <source>
        <dbReference type="ARBA" id="ARBA00023136"/>
    </source>
</evidence>
<evidence type="ECO:0000256" key="7">
    <source>
        <dbReference type="ARBA" id="ARBA00023053"/>
    </source>
</evidence>
<evidence type="ECO:0000256" key="4">
    <source>
        <dbReference type="ARBA" id="ARBA00022475"/>
    </source>
</evidence>
<evidence type="ECO:0000313" key="13">
    <source>
        <dbReference type="EnsemblMetazoa" id="G32036.1:cds"/>
    </source>
</evidence>
<feature type="transmembrane region" description="Helical" evidence="12">
    <location>
        <begin position="109"/>
        <end position="136"/>
    </location>
</feature>
<dbReference type="InterPro" id="IPR038377">
    <property type="entry name" value="Na/Glc_symporter_sf"/>
</dbReference>
<keyword evidence="3" id="KW-0813">Transport</keyword>
<dbReference type="GO" id="GO:0015293">
    <property type="term" value="F:symporter activity"/>
    <property type="evidence" value="ECO:0007669"/>
    <property type="project" value="TreeGrafter"/>
</dbReference>
<protein>
    <recommendedName>
        <fullName evidence="15">Sodium-coupled monocarboxylate transporter 1</fullName>
    </recommendedName>
</protein>
<evidence type="ECO:0000256" key="1">
    <source>
        <dbReference type="ARBA" id="ARBA00004651"/>
    </source>
</evidence>
<dbReference type="GO" id="GO:0006814">
    <property type="term" value="P:sodium ion transport"/>
    <property type="evidence" value="ECO:0007669"/>
    <property type="project" value="UniProtKB-KW"/>
</dbReference>
<organism evidence="13 14">
    <name type="scientific">Magallana gigas</name>
    <name type="common">Pacific oyster</name>
    <name type="synonym">Crassostrea gigas</name>
    <dbReference type="NCBI Taxonomy" id="29159"/>
    <lineage>
        <taxon>Eukaryota</taxon>
        <taxon>Metazoa</taxon>
        <taxon>Spiralia</taxon>
        <taxon>Lophotrochozoa</taxon>
        <taxon>Mollusca</taxon>
        <taxon>Bivalvia</taxon>
        <taxon>Autobranchia</taxon>
        <taxon>Pteriomorphia</taxon>
        <taxon>Ostreida</taxon>
        <taxon>Ostreoidea</taxon>
        <taxon>Ostreidae</taxon>
        <taxon>Magallana</taxon>
    </lineage>
</organism>
<sequence>MHLNLFSWVIVDCLDSTTVYGTQESKREIQEKMLKEATFGVADYVVSALALCISLSIGLYYACSGGRQATTAEYHLGNRNLNFLPVMFSLMVTSQSSILILGVPAETYLYGFLATISGFGFWFAYWLCARIVIPIVHPIKITSVNEYFNLRYKNNRVRFLTTVLSFIFWFIYLGIVTYGVSTAIESILGVPVWLCVVILSFCSMIYTAVGGIKAVIWTDVIQYSIMLTSVLAILIKGSMKVGGGSEVIRINSEGKRLDFWNFSLDPTLRYTMWNVMIGNTAKLFYFPLSQSSVQRIGCMPTIKDAYKMFYIVAPLMGLTFFLAGSMGLVSYAYFVKVKCDPLASKFIKNPNQIIPILVTEIFHETPGMAGLFIAGLFCASLSTVSSGYAVISSMTLQDIIKMKWPNLSEKRSTIASKLTVLVISFLTTGMALLLANIKGTLLKLAQMVMTIPTGPYTGIFLYSIFCTSATSAGAILGGIVSLVFYLWMAIGNIVLSPPSVEKKLAPAPLDMCFLNSTLVSYNTTTAAPTSSPASLEGFNQIYGMSFQWFDFIAIIIVFVVGLITSKIVGAPKEEDVDARYVLCFTEQFFPYLPVRVKHLLSCRSTIPKRRKQIKAEERQDNEEMIVGTSFPEKEKGVKKNFREEIR</sequence>
<keyword evidence="4" id="KW-1003">Cell membrane</keyword>
<name>A0A8W8MA30_MAGGI</name>
<dbReference type="Proteomes" id="UP000005408">
    <property type="component" value="Unassembled WGS sequence"/>
</dbReference>
<evidence type="ECO:0000256" key="2">
    <source>
        <dbReference type="ARBA" id="ARBA00006434"/>
    </source>
</evidence>
<dbReference type="Pfam" id="PF00474">
    <property type="entry name" value="SSF"/>
    <property type="match status" value="1"/>
</dbReference>
<dbReference type="AlphaFoldDB" id="A0A8W8MA30"/>
<feature type="transmembrane region" description="Helical" evidence="12">
    <location>
        <begin position="472"/>
        <end position="495"/>
    </location>
</feature>
<feature type="transmembrane region" description="Helical" evidence="12">
    <location>
        <begin position="157"/>
        <end position="180"/>
    </location>
</feature>
<dbReference type="NCBIfam" id="TIGR00813">
    <property type="entry name" value="sss"/>
    <property type="match status" value="1"/>
</dbReference>
<dbReference type="GO" id="GO:0005886">
    <property type="term" value="C:plasma membrane"/>
    <property type="evidence" value="ECO:0007669"/>
    <property type="project" value="UniProtKB-SubCell"/>
</dbReference>